<gene>
    <name evidence="2" type="ORF">AFUS01_LOCUS17434</name>
</gene>
<reference evidence="2" key="1">
    <citation type="submission" date="2021-06" db="EMBL/GenBank/DDBJ databases">
        <authorList>
            <person name="Hodson N. C."/>
            <person name="Mongue J. A."/>
            <person name="Jaron S. K."/>
        </authorList>
    </citation>
    <scope>NUCLEOTIDE SEQUENCE</scope>
</reference>
<keyword evidence="3" id="KW-1185">Reference proteome</keyword>
<feature type="chain" id="PRO_5035289688" description="Secreted protein" evidence="1">
    <location>
        <begin position="20"/>
        <end position="159"/>
    </location>
</feature>
<keyword evidence="1" id="KW-0732">Signal</keyword>
<name>A0A8J2NW26_9HEXA</name>
<dbReference type="AlphaFoldDB" id="A0A8J2NW26"/>
<evidence type="ECO:0000313" key="2">
    <source>
        <dbReference type="EMBL" id="CAG7728673.1"/>
    </source>
</evidence>
<organism evidence="2 3">
    <name type="scientific">Allacma fusca</name>
    <dbReference type="NCBI Taxonomy" id="39272"/>
    <lineage>
        <taxon>Eukaryota</taxon>
        <taxon>Metazoa</taxon>
        <taxon>Ecdysozoa</taxon>
        <taxon>Arthropoda</taxon>
        <taxon>Hexapoda</taxon>
        <taxon>Collembola</taxon>
        <taxon>Symphypleona</taxon>
        <taxon>Sminthuridae</taxon>
        <taxon>Allacma</taxon>
    </lineage>
</organism>
<proteinExistence type="predicted"/>
<feature type="signal peptide" evidence="1">
    <location>
        <begin position="1"/>
        <end position="19"/>
    </location>
</feature>
<sequence>MRVLLVLSQMIIGLTVSQAAPQRPAGMYDDRTGITYNQAVIASMSNRDLSGVPRLEMIPGNETPMAERRMFKNKHQEHQGPSHVMGPWMKYSQTYWNPYIYGGPNGPPTFYPYLGVWPTYPQERPEFSNKQPPQYIQSAQGYDLQGPEALGKNPNMMSY</sequence>
<evidence type="ECO:0000256" key="1">
    <source>
        <dbReference type="SAM" id="SignalP"/>
    </source>
</evidence>
<evidence type="ECO:0008006" key="4">
    <source>
        <dbReference type="Google" id="ProtNLM"/>
    </source>
</evidence>
<protein>
    <recommendedName>
        <fullName evidence="4">Secreted protein</fullName>
    </recommendedName>
</protein>
<accession>A0A8J2NW26</accession>
<dbReference type="Proteomes" id="UP000708208">
    <property type="component" value="Unassembled WGS sequence"/>
</dbReference>
<comment type="caution">
    <text evidence="2">The sequence shown here is derived from an EMBL/GenBank/DDBJ whole genome shotgun (WGS) entry which is preliminary data.</text>
</comment>
<dbReference type="EMBL" id="CAJVCH010166623">
    <property type="protein sequence ID" value="CAG7728673.1"/>
    <property type="molecule type" value="Genomic_DNA"/>
</dbReference>
<evidence type="ECO:0000313" key="3">
    <source>
        <dbReference type="Proteomes" id="UP000708208"/>
    </source>
</evidence>